<reference evidence="2" key="1">
    <citation type="journal article" date="2020" name="Nature">
        <title>Giant virus diversity and host interactions through global metagenomics.</title>
        <authorList>
            <person name="Schulz F."/>
            <person name="Roux S."/>
            <person name="Paez-Espino D."/>
            <person name="Jungbluth S."/>
            <person name="Walsh D.A."/>
            <person name="Denef V.J."/>
            <person name="McMahon K.D."/>
            <person name="Konstantinidis K.T."/>
            <person name="Eloe-Fadrosh E.A."/>
            <person name="Kyrpides N.C."/>
            <person name="Woyke T."/>
        </authorList>
    </citation>
    <scope>NUCLEOTIDE SEQUENCE</scope>
    <source>
        <strain evidence="2">GVMAG-S-ERX556022-25</strain>
    </source>
</reference>
<proteinExistence type="predicted"/>
<name>A0A6C0AWV3_9ZZZZ</name>
<dbReference type="EMBL" id="MN738808">
    <property type="protein sequence ID" value="QHS84429.1"/>
    <property type="molecule type" value="Genomic_DNA"/>
</dbReference>
<dbReference type="AlphaFoldDB" id="A0A6C0AWV3"/>
<feature type="compositionally biased region" description="Basic residues" evidence="1">
    <location>
        <begin position="181"/>
        <end position="207"/>
    </location>
</feature>
<feature type="region of interest" description="Disordered" evidence="1">
    <location>
        <begin position="165"/>
        <end position="207"/>
    </location>
</feature>
<accession>A0A6C0AWV3</accession>
<organism evidence="2">
    <name type="scientific">viral metagenome</name>
    <dbReference type="NCBI Taxonomy" id="1070528"/>
    <lineage>
        <taxon>unclassified sequences</taxon>
        <taxon>metagenomes</taxon>
        <taxon>organismal metagenomes</taxon>
    </lineage>
</organism>
<feature type="compositionally biased region" description="Polar residues" evidence="1">
    <location>
        <begin position="165"/>
        <end position="175"/>
    </location>
</feature>
<sequence length="207" mass="24564">MSLKRKLYLEEKNAAERVNYLLEQLRQQEPYMTRKKNIIEYLKQVEAERKVQSELQKLRQQKFMEQQEAEDAKYKELSDIYSESSASYPPSSIAERYRNMSTNELFNEIKQGLLSHKDYDKTIRKRTVKSVKGSPRGSPSHENMTAFELSDTIKETIPRIEIQYQPNYLRNTTPNPLYKGGTRKRKGKRKKYRKTGKSNKKKSTRKK</sequence>
<evidence type="ECO:0000313" key="2">
    <source>
        <dbReference type="EMBL" id="QHS84429.1"/>
    </source>
</evidence>
<feature type="region of interest" description="Disordered" evidence="1">
    <location>
        <begin position="127"/>
        <end position="147"/>
    </location>
</feature>
<evidence type="ECO:0000256" key="1">
    <source>
        <dbReference type="SAM" id="MobiDB-lite"/>
    </source>
</evidence>
<protein>
    <submittedName>
        <fullName evidence="2">Uncharacterized protein</fullName>
    </submittedName>
</protein>